<sequence>MHQKQISDIQPGDTSTPLNVRVIRKWRPHSKNNEMCYLFVDIHGDAIEAIIDSNEENYFDNIITVHSCYTITKYLCIPSRTYMAVVPHTTSLKIGKRATFEELLHSDIPTYYFNFTSYNALKSHMNIHKLLTGTLQLESTSATTISINPPIPDINVFANKYCVNAAVADETSSTNMVFFNEAMTSILNISCADMVIIHGHTDPKIIPTPLLSLRGIPMNLHITLKKDGTISVHKANQTIGNAKTSTSLEMDAPSTTMTLTKSKKQVQHQKGAFIQKPSKKKIKR</sequence>
<dbReference type="EMBL" id="SZYD01000013">
    <property type="protein sequence ID" value="KAD4384908.1"/>
    <property type="molecule type" value="Genomic_DNA"/>
</dbReference>
<gene>
    <name evidence="3" type="ORF">E3N88_25076</name>
</gene>
<dbReference type="SUPFAM" id="SSF50249">
    <property type="entry name" value="Nucleic acid-binding proteins"/>
    <property type="match status" value="2"/>
</dbReference>
<name>A0A5N6N6L6_9ASTR</name>
<dbReference type="InterPro" id="IPR003871">
    <property type="entry name" value="RFA1B/D_OB_1st"/>
</dbReference>
<evidence type="ECO:0000259" key="2">
    <source>
        <dbReference type="Pfam" id="PF02721"/>
    </source>
</evidence>
<dbReference type="OrthoDB" id="1730209at2759"/>
<dbReference type="Gene3D" id="2.40.50.140">
    <property type="entry name" value="Nucleic acid-binding proteins"/>
    <property type="match status" value="2"/>
</dbReference>
<comment type="caution">
    <text evidence="3">The sequence shown here is derived from an EMBL/GenBank/DDBJ whole genome shotgun (WGS) entry which is preliminary data.</text>
</comment>
<dbReference type="InterPro" id="IPR012340">
    <property type="entry name" value="NA-bd_OB-fold"/>
</dbReference>
<feature type="domain" description="Replication protein A 70 kDa DNA-binding subunit B/D first OB fold" evidence="2">
    <location>
        <begin position="4"/>
        <end position="79"/>
    </location>
</feature>
<reference evidence="3 4" key="1">
    <citation type="submission" date="2019-05" db="EMBL/GenBank/DDBJ databases">
        <title>Mikania micrantha, genome provides insights into the molecular mechanism of rapid growth.</title>
        <authorList>
            <person name="Liu B."/>
        </authorList>
    </citation>
    <scope>NUCLEOTIDE SEQUENCE [LARGE SCALE GENOMIC DNA]</scope>
    <source>
        <strain evidence="3">NLD-2019</strain>
        <tissue evidence="3">Leaf</tissue>
    </source>
</reference>
<dbReference type="Pfam" id="PF02721">
    <property type="entry name" value="DUF223"/>
    <property type="match status" value="1"/>
</dbReference>
<protein>
    <recommendedName>
        <fullName evidence="2">Replication protein A 70 kDa DNA-binding subunit B/D first OB fold domain-containing protein</fullName>
    </recommendedName>
</protein>
<dbReference type="Proteomes" id="UP000326396">
    <property type="component" value="Linkage Group LG3"/>
</dbReference>
<proteinExistence type="predicted"/>
<dbReference type="PANTHER" id="PTHR47165:SF4">
    <property type="entry name" value="OS03G0429900 PROTEIN"/>
    <property type="match status" value="1"/>
</dbReference>
<dbReference type="PANTHER" id="PTHR47165">
    <property type="entry name" value="OS03G0429900 PROTEIN"/>
    <property type="match status" value="1"/>
</dbReference>
<accession>A0A5N6N6L6</accession>
<keyword evidence="4" id="KW-1185">Reference proteome</keyword>
<dbReference type="AlphaFoldDB" id="A0A5N6N6L6"/>
<evidence type="ECO:0000256" key="1">
    <source>
        <dbReference type="SAM" id="MobiDB-lite"/>
    </source>
</evidence>
<feature type="region of interest" description="Disordered" evidence="1">
    <location>
        <begin position="259"/>
        <end position="284"/>
    </location>
</feature>
<evidence type="ECO:0000313" key="3">
    <source>
        <dbReference type="EMBL" id="KAD4384908.1"/>
    </source>
</evidence>
<organism evidence="3 4">
    <name type="scientific">Mikania micrantha</name>
    <name type="common">bitter vine</name>
    <dbReference type="NCBI Taxonomy" id="192012"/>
    <lineage>
        <taxon>Eukaryota</taxon>
        <taxon>Viridiplantae</taxon>
        <taxon>Streptophyta</taxon>
        <taxon>Embryophyta</taxon>
        <taxon>Tracheophyta</taxon>
        <taxon>Spermatophyta</taxon>
        <taxon>Magnoliopsida</taxon>
        <taxon>eudicotyledons</taxon>
        <taxon>Gunneridae</taxon>
        <taxon>Pentapetalae</taxon>
        <taxon>asterids</taxon>
        <taxon>campanulids</taxon>
        <taxon>Asterales</taxon>
        <taxon>Asteraceae</taxon>
        <taxon>Asteroideae</taxon>
        <taxon>Heliantheae alliance</taxon>
        <taxon>Eupatorieae</taxon>
        <taxon>Mikania</taxon>
    </lineage>
</organism>
<evidence type="ECO:0000313" key="4">
    <source>
        <dbReference type="Proteomes" id="UP000326396"/>
    </source>
</evidence>